<proteinExistence type="predicted"/>
<feature type="region of interest" description="Disordered" evidence="1">
    <location>
        <begin position="85"/>
        <end position="108"/>
    </location>
</feature>
<accession>A0AAP0DM52</accession>
<keyword evidence="3" id="KW-1185">Reference proteome</keyword>
<dbReference type="AlphaFoldDB" id="A0AAP0DM52"/>
<feature type="compositionally biased region" description="Polar residues" evidence="1">
    <location>
        <begin position="85"/>
        <end position="102"/>
    </location>
</feature>
<reference evidence="2 3" key="1">
    <citation type="submission" date="2024-04" db="EMBL/GenBank/DDBJ databases">
        <title>The reference genome of an endangered Asteraceae, Deinandra increscens subsp. villosa, native to the Central Coast of California.</title>
        <authorList>
            <person name="Guilliams M."/>
            <person name="Hasenstab-Lehman K."/>
            <person name="Meyer R."/>
            <person name="Mcevoy S."/>
        </authorList>
    </citation>
    <scope>NUCLEOTIDE SEQUENCE [LARGE SCALE GENOMIC DNA]</scope>
    <source>
        <tissue evidence="2">Leaf</tissue>
    </source>
</reference>
<dbReference type="Proteomes" id="UP001408789">
    <property type="component" value="Unassembled WGS sequence"/>
</dbReference>
<protein>
    <submittedName>
        <fullName evidence="2">Uncharacterized protein</fullName>
    </submittedName>
</protein>
<dbReference type="PANTHER" id="PTHR33132:SF145">
    <property type="entry name" value="OS04G0403900 PROTEIN"/>
    <property type="match status" value="1"/>
</dbReference>
<comment type="caution">
    <text evidence="2">The sequence shown here is derived from an EMBL/GenBank/DDBJ whole genome shotgun (WGS) entry which is preliminary data.</text>
</comment>
<organism evidence="2 3">
    <name type="scientific">Deinandra increscens subsp. villosa</name>
    <dbReference type="NCBI Taxonomy" id="3103831"/>
    <lineage>
        <taxon>Eukaryota</taxon>
        <taxon>Viridiplantae</taxon>
        <taxon>Streptophyta</taxon>
        <taxon>Embryophyta</taxon>
        <taxon>Tracheophyta</taxon>
        <taxon>Spermatophyta</taxon>
        <taxon>Magnoliopsida</taxon>
        <taxon>eudicotyledons</taxon>
        <taxon>Gunneridae</taxon>
        <taxon>Pentapetalae</taxon>
        <taxon>asterids</taxon>
        <taxon>campanulids</taxon>
        <taxon>Asterales</taxon>
        <taxon>Asteraceae</taxon>
        <taxon>Asteroideae</taxon>
        <taxon>Heliantheae alliance</taxon>
        <taxon>Madieae</taxon>
        <taxon>Madiinae</taxon>
        <taxon>Deinandra</taxon>
    </lineage>
</organism>
<evidence type="ECO:0000313" key="2">
    <source>
        <dbReference type="EMBL" id="KAK9077620.1"/>
    </source>
</evidence>
<evidence type="ECO:0000313" key="3">
    <source>
        <dbReference type="Proteomes" id="UP001408789"/>
    </source>
</evidence>
<sequence length="108" mass="11734">MEAKQERPKFEHLKPTMEEAKISGHLDPQSPRHGVGFVKLSHLAIKEGGGMNRVPSEGKLNCLCSPTTHTGSFRCRHHRTSYGNNPISNMGSGGKSFNSLSNLPGGHD</sequence>
<gene>
    <name evidence="2" type="ORF">SSX86_005957</name>
</gene>
<dbReference type="EMBL" id="JBCNJP010000007">
    <property type="protein sequence ID" value="KAK9077620.1"/>
    <property type="molecule type" value="Genomic_DNA"/>
</dbReference>
<dbReference type="PANTHER" id="PTHR33132">
    <property type="entry name" value="OSJNBB0118P14.9 PROTEIN"/>
    <property type="match status" value="1"/>
</dbReference>
<feature type="compositionally biased region" description="Basic and acidic residues" evidence="1">
    <location>
        <begin position="1"/>
        <end position="24"/>
    </location>
</feature>
<feature type="region of interest" description="Disordered" evidence="1">
    <location>
        <begin position="1"/>
        <end position="34"/>
    </location>
</feature>
<evidence type="ECO:0000256" key="1">
    <source>
        <dbReference type="SAM" id="MobiDB-lite"/>
    </source>
</evidence>
<name>A0AAP0DM52_9ASTR</name>